<evidence type="ECO:0000256" key="1">
    <source>
        <dbReference type="SAM" id="Phobius"/>
    </source>
</evidence>
<dbReference type="EMBL" id="MFKF01000266">
    <property type="protein sequence ID" value="OGG47805.1"/>
    <property type="molecule type" value="Genomic_DNA"/>
</dbReference>
<feature type="transmembrane region" description="Helical" evidence="1">
    <location>
        <begin position="20"/>
        <end position="40"/>
    </location>
</feature>
<keyword evidence="1" id="KW-0812">Transmembrane</keyword>
<protein>
    <submittedName>
        <fullName evidence="2">Uncharacterized protein</fullName>
    </submittedName>
</protein>
<comment type="caution">
    <text evidence="2">The sequence shown here is derived from an EMBL/GenBank/DDBJ whole genome shotgun (WGS) entry which is preliminary data.</text>
</comment>
<dbReference type="AlphaFoldDB" id="A0A1F6CEX8"/>
<accession>A0A1F6CEX8</accession>
<organism evidence="2 3">
    <name type="scientific">Handelsmanbacteria sp. (strain RIFCSPLOWO2_12_FULL_64_10)</name>
    <dbReference type="NCBI Taxonomy" id="1817868"/>
    <lineage>
        <taxon>Bacteria</taxon>
        <taxon>Candidatus Handelsmaniibacteriota</taxon>
    </lineage>
</organism>
<reference evidence="2 3" key="1">
    <citation type="journal article" date="2016" name="Nat. Commun.">
        <title>Thousands of microbial genomes shed light on interconnected biogeochemical processes in an aquifer system.</title>
        <authorList>
            <person name="Anantharaman K."/>
            <person name="Brown C.T."/>
            <person name="Hug L.A."/>
            <person name="Sharon I."/>
            <person name="Castelle C.J."/>
            <person name="Probst A.J."/>
            <person name="Thomas B.C."/>
            <person name="Singh A."/>
            <person name="Wilkins M.J."/>
            <person name="Karaoz U."/>
            <person name="Brodie E.L."/>
            <person name="Williams K.H."/>
            <person name="Hubbard S.S."/>
            <person name="Banfield J.F."/>
        </authorList>
    </citation>
    <scope>NUCLEOTIDE SEQUENCE [LARGE SCALE GENOMIC DNA]</scope>
    <source>
        <strain evidence="3">RIFCSPLOWO2_12_FULL_64_10</strain>
    </source>
</reference>
<proteinExistence type="predicted"/>
<gene>
    <name evidence="2" type="ORF">A3F84_12740</name>
</gene>
<dbReference type="Pfam" id="PF20244">
    <property type="entry name" value="DUF6599"/>
    <property type="match status" value="1"/>
</dbReference>
<keyword evidence="1" id="KW-1133">Transmembrane helix</keyword>
<dbReference type="Proteomes" id="UP000178606">
    <property type="component" value="Unassembled WGS sequence"/>
</dbReference>
<name>A0A1F6CEX8_HANXR</name>
<evidence type="ECO:0000313" key="2">
    <source>
        <dbReference type="EMBL" id="OGG47805.1"/>
    </source>
</evidence>
<sequence length="329" mass="35844">MRLFRRRKRPRRAVSRTERVIGGILLLLLPAIAGAVYVAGQRSDPGLFAFDPAGGAGRGRWVLPLPSPVEGWAPAGEVERFRADSLYVKIDGRAEQYIAYDVVGLEAVTLVDARQPGRLVEVFVYDMGEPANAFGVFSVERSPGTSVALGREGYRSRSSVFFYKGRYYAQVLPSEEGGEMERVATAVAGAVARRMEDREGSLWGLTAFPATGLTPNSAQYLKRDALSLDFLTDVYTARYAGEGGEVTAFLTRRRSEREAEEICGRYIAYLQRYGKVLSQGEAPGGVMAEGEVSGLYEAVFRKGEVFGGVTGAKGREAARARARALMDSL</sequence>
<keyword evidence="1" id="KW-0472">Membrane</keyword>
<evidence type="ECO:0000313" key="3">
    <source>
        <dbReference type="Proteomes" id="UP000178606"/>
    </source>
</evidence>
<dbReference type="InterPro" id="IPR046534">
    <property type="entry name" value="DUF6599"/>
</dbReference>